<protein>
    <recommendedName>
        <fullName evidence="5">Exonuclease domain-containing protein</fullName>
    </recommendedName>
</protein>
<name>A0A6J8BIQ8_MYTCO</name>
<dbReference type="InterPro" id="IPR057617">
    <property type="entry name" value="PML_C"/>
</dbReference>
<evidence type="ECO:0000259" key="2">
    <source>
        <dbReference type="Pfam" id="PF25244"/>
    </source>
</evidence>
<accession>A0A6J8BIQ8</accession>
<feature type="domain" description="PML C-terminal" evidence="2">
    <location>
        <begin position="350"/>
        <end position="410"/>
    </location>
</feature>
<evidence type="ECO:0008006" key="5">
    <source>
        <dbReference type="Google" id="ProtNLM"/>
    </source>
</evidence>
<dbReference type="SUPFAM" id="SSF53098">
    <property type="entry name" value="Ribonuclease H-like"/>
    <property type="match status" value="1"/>
</dbReference>
<dbReference type="AlphaFoldDB" id="A0A6J8BIQ8"/>
<evidence type="ECO:0000313" key="3">
    <source>
        <dbReference type="EMBL" id="CAC5383516.1"/>
    </source>
</evidence>
<dbReference type="Pfam" id="PF25244">
    <property type="entry name" value="PML_C"/>
    <property type="match status" value="1"/>
</dbReference>
<reference evidence="3 4" key="1">
    <citation type="submission" date="2020-06" db="EMBL/GenBank/DDBJ databases">
        <authorList>
            <person name="Li R."/>
            <person name="Bekaert M."/>
        </authorList>
    </citation>
    <scope>NUCLEOTIDE SEQUENCE [LARGE SCALE GENOMIC DNA]</scope>
    <source>
        <strain evidence="4">wild</strain>
    </source>
</reference>
<dbReference type="EMBL" id="CACVKT020003400">
    <property type="protein sequence ID" value="CAC5383516.1"/>
    <property type="molecule type" value="Genomic_DNA"/>
</dbReference>
<dbReference type="Pfam" id="PF20700">
    <property type="entry name" value="Mutator"/>
    <property type="match status" value="1"/>
</dbReference>
<keyword evidence="4" id="KW-1185">Reference proteome</keyword>
<proteinExistence type="predicted"/>
<dbReference type="InterPro" id="IPR012337">
    <property type="entry name" value="RNaseH-like_sf"/>
</dbReference>
<dbReference type="Gene3D" id="3.30.420.10">
    <property type="entry name" value="Ribonuclease H-like superfamily/Ribonuclease H"/>
    <property type="match status" value="1"/>
</dbReference>
<dbReference type="Proteomes" id="UP000507470">
    <property type="component" value="Unassembled WGS sequence"/>
</dbReference>
<evidence type="ECO:0000259" key="1">
    <source>
        <dbReference type="Pfam" id="PF20700"/>
    </source>
</evidence>
<dbReference type="InterPro" id="IPR049012">
    <property type="entry name" value="Mutator_transp_dom"/>
</dbReference>
<gene>
    <name evidence="3" type="ORF">MCOR_19255</name>
</gene>
<organism evidence="3 4">
    <name type="scientific">Mytilus coruscus</name>
    <name type="common">Sea mussel</name>
    <dbReference type="NCBI Taxonomy" id="42192"/>
    <lineage>
        <taxon>Eukaryota</taxon>
        <taxon>Metazoa</taxon>
        <taxon>Spiralia</taxon>
        <taxon>Lophotrochozoa</taxon>
        <taxon>Mollusca</taxon>
        <taxon>Bivalvia</taxon>
        <taxon>Autobranchia</taxon>
        <taxon>Pteriomorphia</taxon>
        <taxon>Mytilida</taxon>
        <taxon>Mytiloidea</taxon>
        <taxon>Mytilidae</taxon>
        <taxon>Mytilinae</taxon>
        <taxon>Mytilus</taxon>
    </lineage>
</organism>
<evidence type="ECO:0000313" key="4">
    <source>
        <dbReference type="Proteomes" id="UP000507470"/>
    </source>
</evidence>
<feature type="domain" description="Mutator-like transposase" evidence="1">
    <location>
        <begin position="1"/>
        <end position="110"/>
    </location>
</feature>
<dbReference type="OrthoDB" id="6119199at2759"/>
<dbReference type="InterPro" id="IPR036397">
    <property type="entry name" value="RNaseH_sf"/>
</dbReference>
<dbReference type="GO" id="GO:0003676">
    <property type="term" value="F:nucleic acid binding"/>
    <property type="evidence" value="ECO:0007669"/>
    <property type="project" value="InterPro"/>
</dbReference>
<sequence>MFKRSEQRGLMYTTLTGDDDSTTLYHFRKNLQYQITKWSDIQHTKRSLYGQLLNLKKKKHNQCTDMVVAYFKRLFTHALYQNKDKPQQLGSTFKSIPLHAFGDHSQCGNCCKYSMHPTTYRHTGLPRGKQLSDDLLQERLTSLFDVYANNADRCCKQITNEVLEGPTYETSIIMNNIEEDQMEELPIAEIRPELELFKTQNDKSIVIFDLETTGLGKHFKFVVFTFNERVDYRLSKHERRDADIVKIEATTLDQTKTFNRYTIPEKDITLGTSKVTKLSIRYDKDGLKRLDFNGAWVDTVTPITMTNEFLQWLTTIQEEQKYKITLDFIVHHKPLLDSIKSKFRIGSTTYISNPIATKIADSGLGFRNLLLVYRRNGTDGIRMLLKEKSNWKPRVTSCKKTIEKICEYFELTSQNQDNEQ</sequence>